<dbReference type="Proteomes" id="UP000011543">
    <property type="component" value="Unassembled WGS sequence"/>
</dbReference>
<dbReference type="EMBL" id="AOHS01000009">
    <property type="protein sequence ID" value="ELY33633.1"/>
    <property type="molecule type" value="Genomic_DNA"/>
</dbReference>
<dbReference type="HOGENOM" id="CLU_808016_0_0_2"/>
<evidence type="ECO:0000313" key="2">
    <source>
        <dbReference type="EMBL" id="ELY33633.1"/>
    </source>
</evidence>
<dbReference type="STRING" id="547559.Nmag_0385"/>
<dbReference type="AlphaFoldDB" id="D3SXT4"/>
<reference evidence="3" key="1">
    <citation type="submission" date="2010-02" db="EMBL/GenBank/DDBJ databases">
        <title>Complete sequence of chromosome of Natrialba magadii ATCC 43099.</title>
        <authorList>
            <consortium name="US DOE Joint Genome Institute"/>
            <person name="Lucas S."/>
            <person name="Copeland A."/>
            <person name="Lapidus A."/>
            <person name="Cheng J.-F."/>
            <person name="Bruce D."/>
            <person name="Goodwin L."/>
            <person name="Pitluck S."/>
            <person name="Davenport K."/>
            <person name="Saunders E."/>
            <person name="Detter J.C."/>
            <person name="Han C."/>
            <person name="Tapia R."/>
            <person name="Land M."/>
            <person name="Hauser L."/>
            <person name="Kyrpides N."/>
            <person name="Mikhailova N."/>
            <person name="De Castro R.E."/>
            <person name="Maupin-Furlow J.A."/>
            <person name="Woyke T."/>
        </authorList>
    </citation>
    <scope>NUCLEOTIDE SEQUENCE [LARGE SCALE GENOMIC DNA]</scope>
    <source>
        <strain evidence="3">ATCC 43099 / DSM 3394 / CCM 3739 / CIP 104546 / IAM 13178 / JCM 8861 / NBRC 102185 / NCIMB 2190 / MS3</strain>
    </source>
</reference>
<reference evidence="2 4" key="3">
    <citation type="journal article" date="2014" name="PLoS Genet.">
        <title>Phylogenetically driven sequencing of extremely halophilic archaea reveals strategies for static and dynamic osmo-response.</title>
        <authorList>
            <person name="Becker E.A."/>
            <person name="Seitzer P.M."/>
            <person name="Tritt A."/>
            <person name="Larsen D."/>
            <person name="Krusor M."/>
            <person name="Yao A.I."/>
            <person name="Wu D."/>
            <person name="Madern D."/>
            <person name="Eisen J.A."/>
            <person name="Darling A.E."/>
            <person name="Facciotti M.T."/>
        </authorList>
    </citation>
    <scope>NUCLEOTIDE SEQUENCE [LARGE SCALE GENOMIC DNA]</scope>
    <source>
        <strain evidence="4">ATCC 43099 / DSM 3394 / CCM 3739 / CIP 104546 / IAM 13178 / JCM 8861 / NBRC 102185 / NCIMB 2190 / MS3</strain>
        <strain evidence="2">MS-3</strain>
    </source>
</reference>
<gene>
    <name evidence="1" type="ordered locus">Nmag_0385</name>
    <name evidence="2" type="ORF">C500_02335</name>
</gene>
<sequence>MLLTRCFSNKKMAEQDKKIQREILKWLYERFNDDPLTEWGGNEIFESLSEYSREDIIYNVERLNGEFLENEPTMSSKVARIQITPAGIEELYSQGYETILESDTRYEILRVLYQAIREDPGWGYIDRDQLIAEADANEDEVDQNIWYLKEKRFVETRGGGGGLFYHQIKITQSGSERFEQFEEDGVEIPRIGSRQKFRQASIGPGESGKAENLFRDFAELARDEVIIIDRFAREGLYDLLQHVPKGVEIKVVTTDRVTGGGYQKRVNQFVQNHSTIEVRFLPDSDWDFHDRYVIRDREDGWAWGHSFHDAGDTQHTASELRPINRETIIGQFENAWQKGSVIV</sequence>
<keyword evidence="3" id="KW-1185">Reference proteome</keyword>
<evidence type="ECO:0000313" key="1">
    <source>
        <dbReference type="EMBL" id="ADD03974.1"/>
    </source>
</evidence>
<reference evidence="1" key="4">
    <citation type="submission" date="2016-09" db="EMBL/GenBank/DDBJ databases">
        <authorList>
            <person name="Pfeiffer F."/>
        </authorList>
    </citation>
    <scope>NUCLEOTIDE SEQUENCE</scope>
    <source>
        <strain evidence="1">ATCC 43099</strain>
    </source>
</reference>
<evidence type="ECO:0000313" key="4">
    <source>
        <dbReference type="Proteomes" id="UP000011543"/>
    </source>
</evidence>
<organism evidence="1 3">
    <name type="scientific">Natrialba magadii (strain ATCC 43099 / DSM 3394 / CCM 3739 / CIP 104546 / IAM 13178 / JCM 8861 / NBRC 102185 / NCIMB 2190 / MS3)</name>
    <name type="common">Natronobacterium magadii</name>
    <dbReference type="NCBI Taxonomy" id="547559"/>
    <lineage>
        <taxon>Archaea</taxon>
        <taxon>Methanobacteriati</taxon>
        <taxon>Methanobacteriota</taxon>
        <taxon>Stenosarchaea group</taxon>
        <taxon>Halobacteria</taxon>
        <taxon>Halobacteriales</taxon>
        <taxon>Natrialbaceae</taxon>
        <taxon>Natrialba</taxon>
    </lineage>
</organism>
<proteinExistence type="predicted"/>
<dbReference type="KEGG" id="nmg:Nmag_0385"/>
<dbReference type="OrthoDB" id="275778at2157"/>
<evidence type="ECO:0000313" key="3">
    <source>
        <dbReference type="Proteomes" id="UP000001879"/>
    </source>
</evidence>
<accession>D3SXT4</accession>
<dbReference type="eggNOG" id="arCOG03298">
    <property type="taxonomic scope" value="Archaea"/>
</dbReference>
<dbReference type="Proteomes" id="UP000001879">
    <property type="component" value="Chromosome"/>
</dbReference>
<dbReference type="EMBL" id="CP001932">
    <property type="protein sequence ID" value="ADD03974.1"/>
    <property type="molecule type" value="Genomic_DNA"/>
</dbReference>
<reference evidence="1 3" key="2">
    <citation type="journal article" date="2012" name="BMC Genomics">
        <title>A comparative genomics perspective on the genetic content of the alkaliphilic haloarchaeon Natrialba magadii ATCC 43099T.</title>
        <authorList>
            <person name="Siddaramappa S."/>
            <person name="Challacombe J.F."/>
            <person name="Decastro R.E."/>
            <person name="Pfeiffer F."/>
            <person name="Sastre D.E."/>
            <person name="Gimenez M.I."/>
            <person name="Paggi R.A."/>
            <person name="Detter J.C."/>
            <person name="Davenport K.W."/>
            <person name="Goodwin L.A."/>
            <person name="Kyrpides N."/>
            <person name="Tapia R."/>
            <person name="Pitluck S."/>
            <person name="Lucas S."/>
            <person name="Woyke T."/>
            <person name="Maupin-Furlow J.A."/>
        </authorList>
    </citation>
    <scope>NUCLEOTIDE SEQUENCE [LARGE SCALE GENOMIC DNA]</scope>
    <source>
        <strain evidence="1">ATCC 43099</strain>
        <strain evidence="3">ATCC 43099 / DSM 3394 / CCM 3739 / CIP 104546 / IAM 13178 / JCM 8861 / NBRC 102185 / NCIMB 2190 / MS3</strain>
    </source>
</reference>
<name>D3SXT4_NATMM</name>
<dbReference type="PaxDb" id="547559-Nmag_0385"/>
<protein>
    <submittedName>
        <fullName evidence="1">Uncharacterized protein</fullName>
    </submittedName>
</protein>